<evidence type="ECO:0000313" key="2">
    <source>
        <dbReference type="Proteomes" id="UP001642464"/>
    </source>
</evidence>
<sequence length="49" mass="5335">ECDVDPCEAAVKLAIQRLDLYLEDARVAHQVLRPAAKKKAKAETAAAED</sequence>
<accession>A0ABP0SC03</accession>
<feature type="non-terminal residue" evidence="1">
    <location>
        <position position="1"/>
    </location>
</feature>
<dbReference type="EMBL" id="CAXAMM010043399">
    <property type="protein sequence ID" value="CAK9109881.1"/>
    <property type="molecule type" value="Genomic_DNA"/>
</dbReference>
<comment type="caution">
    <text evidence="1">The sequence shown here is derived from an EMBL/GenBank/DDBJ whole genome shotgun (WGS) entry which is preliminary data.</text>
</comment>
<dbReference type="Proteomes" id="UP001642464">
    <property type="component" value="Unassembled WGS sequence"/>
</dbReference>
<protein>
    <submittedName>
        <fullName evidence="1">Uncharacterized protein</fullName>
    </submittedName>
</protein>
<reference evidence="1 2" key="1">
    <citation type="submission" date="2024-02" db="EMBL/GenBank/DDBJ databases">
        <authorList>
            <person name="Chen Y."/>
            <person name="Shah S."/>
            <person name="Dougan E. K."/>
            <person name="Thang M."/>
            <person name="Chan C."/>
        </authorList>
    </citation>
    <scope>NUCLEOTIDE SEQUENCE [LARGE SCALE GENOMIC DNA]</scope>
</reference>
<gene>
    <name evidence="1" type="ORF">SCF082_LOCUS51049</name>
</gene>
<name>A0ABP0SC03_9DINO</name>
<evidence type="ECO:0000313" key="1">
    <source>
        <dbReference type="EMBL" id="CAK9109881.1"/>
    </source>
</evidence>
<proteinExistence type="predicted"/>
<organism evidence="1 2">
    <name type="scientific">Durusdinium trenchii</name>
    <dbReference type="NCBI Taxonomy" id="1381693"/>
    <lineage>
        <taxon>Eukaryota</taxon>
        <taxon>Sar</taxon>
        <taxon>Alveolata</taxon>
        <taxon>Dinophyceae</taxon>
        <taxon>Suessiales</taxon>
        <taxon>Symbiodiniaceae</taxon>
        <taxon>Durusdinium</taxon>
    </lineage>
</organism>
<keyword evidence="2" id="KW-1185">Reference proteome</keyword>